<feature type="domain" description="OmpR/PhoB-type" evidence="11">
    <location>
        <begin position="128"/>
        <end position="226"/>
    </location>
</feature>
<dbReference type="GO" id="GO:0000976">
    <property type="term" value="F:transcription cis-regulatory region binding"/>
    <property type="evidence" value="ECO:0007669"/>
    <property type="project" value="TreeGrafter"/>
</dbReference>
<evidence type="ECO:0000256" key="7">
    <source>
        <dbReference type="ARBA" id="ARBA00024867"/>
    </source>
</evidence>
<dbReference type="PANTHER" id="PTHR48111">
    <property type="entry name" value="REGULATOR OF RPOS"/>
    <property type="match status" value="1"/>
</dbReference>
<dbReference type="RefSeq" id="WP_207656172.1">
    <property type="nucleotide sequence ID" value="NZ_JANJZD010000020.1"/>
</dbReference>
<dbReference type="Gene3D" id="3.40.50.2300">
    <property type="match status" value="1"/>
</dbReference>
<evidence type="ECO:0000256" key="2">
    <source>
        <dbReference type="ARBA" id="ARBA00022553"/>
    </source>
</evidence>
<dbReference type="PANTHER" id="PTHR48111:SF1">
    <property type="entry name" value="TWO-COMPONENT RESPONSE REGULATOR ORR33"/>
    <property type="match status" value="1"/>
</dbReference>
<dbReference type="SUPFAM" id="SSF46894">
    <property type="entry name" value="C-terminal effector domain of the bipartite response regulators"/>
    <property type="match status" value="1"/>
</dbReference>
<dbReference type="Pfam" id="PF00486">
    <property type="entry name" value="Trans_reg_C"/>
    <property type="match status" value="1"/>
</dbReference>
<dbReference type="CDD" id="cd00383">
    <property type="entry name" value="trans_reg_C"/>
    <property type="match status" value="1"/>
</dbReference>
<dbReference type="GO" id="GO:0000156">
    <property type="term" value="F:phosphorelay response regulator activity"/>
    <property type="evidence" value="ECO:0007669"/>
    <property type="project" value="TreeGrafter"/>
</dbReference>
<keyword evidence="2 8" id="KW-0597">Phosphoprotein</keyword>
<reference evidence="12 13" key="1">
    <citation type="submission" date="2018-01" db="EMBL/GenBank/DDBJ databases">
        <authorList>
            <person name="Gaut B.S."/>
            <person name="Morton B.R."/>
            <person name="Clegg M.T."/>
            <person name="Duvall M.R."/>
        </authorList>
    </citation>
    <scope>NUCLEOTIDE SEQUENCE [LARGE SCALE GENOMIC DNA]</scope>
    <source>
        <strain evidence="12">GP69</strain>
    </source>
</reference>
<protein>
    <recommendedName>
        <fullName evidence="1">Stage 0 sporulation protein A homolog</fullName>
    </recommendedName>
</protein>
<evidence type="ECO:0000256" key="3">
    <source>
        <dbReference type="ARBA" id="ARBA00023012"/>
    </source>
</evidence>
<proteinExistence type="predicted"/>
<dbReference type="EMBL" id="OFSM01000020">
    <property type="protein sequence ID" value="SOY30864.1"/>
    <property type="molecule type" value="Genomic_DNA"/>
</dbReference>
<evidence type="ECO:0000256" key="4">
    <source>
        <dbReference type="ARBA" id="ARBA00023015"/>
    </source>
</evidence>
<dbReference type="SMART" id="SM00448">
    <property type="entry name" value="REC"/>
    <property type="match status" value="1"/>
</dbReference>
<dbReference type="Proteomes" id="UP000236311">
    <property type="component" value="Unassembled WGS sequence"/>
</dbReference>
<evidence type="ECO:0000256" key="9">
    <source>
        <dbReference type="PROSITE-ProRule" id="PRU01091"/>
    </source>
</evidence>
<dbReference type="InterPro" id="IPR016032">
    <property type="entry name" value="Sig_transdc_resp-reg_C-effctor"/>
</dbReference>
<keyword evidence="6" id="KW-0804">Transcription</keyword>
<dbReference type="GO" id="GO:0005829">
    <property type="term" value="C:cytosol"/>
    <property type="evidence" value="ECO:0007669"/>
    <property type="project" value="TreeGrafter"/>
</dbReference>
<feature type="domain" description="Response regulatory" evidence="10">
    <location>
        <begin position="3"/>
        <end position="119"/>
    </location>
</feature>
<evidence type="ECO:0000256" key="1">
    <source>
        <dbReference type="ARBA" id="ARBA00018672"/>
    </source>
</evidence>
<feature type="modified residue" description="4-aspartylphosphate" evidence="8">
    <location>
        <position position="52"/>
    </location>
</feature>
<keyword evidence="3" id="KW-0902">Two-component regulatory system</keyword>
<dbReference type="PROSITE" id="PS50110">
    <property type="entry name" value="RESPONSE_REGULATORY"/>
    <property type="match status" value="1"/>
</dbReference>
<sequence>MKNILIIDDDIYIGNALEEALTREGYGVIRAYSGTEALLLLSHTRPDLILLDLMLPGLSGEELLPCLKREENSQEIPVIVVSAKNDVPDKVKLLLDGAADYVTKPFDMKELLARIVVQLRSQPVSACISCLSFHELTLHTDTHLVTAGGEEVRLTRTEYAILKLLLRNPSQVITKSVLLERISEDTPDCTDNSLKMHVSNLRRKLRELTGKDYIEAVWGIGFKLRTS</sequence>
<dbReference type="PROSITE" id="PS51755">
    <property type="entry name" value="OMPR_PHOB"/>
    <property type="match status" value="1"/>
</dbReference>
<evidence type="ECO:0000256" key="5">
    <source>
        <dbReference type="ARBA" id="ARBA00023125"/>
    </source>
</evidence>
<dbReference type="InterPro" id="IPR036388">
    <property type="entry name" value="WH-like_DNA-bd_sf"/>
</dbReference>
<dbReference type="InterPro" id="IPR039420">
    <property type="entry name" value="WalR-like"/>
</dbReference>
<evidence type="ECO:0000259" key="11">
    <source>
        <dbReference type="PROSITE" id="PS51755"/>
    </source>
</evidence>
<keyword evidence="5 9" id="KW-0238">DNA-binding</keyword>
<organism evidence="12 13">
    <name type="scientific">Acetatifactor muris</name>
    <dbReference type="NCBI Taxonomy" id="879566"/>
    <lineage>
        <taxon>Bacteria</taxon>
        <taxon>Bacillati</taxon>
        <taxon>Bacillota</taxon>
        <taxon>Clostridia</taxon>
        <taxon>Lachnospirales</taxon>
        <taxon>Lachnospiraceae</taxon>
        <taxon>Acetatifactor</taxon>
    </lineage>
</organism>
<dbReference type="InterPro" id="IPR011006">
    <property type="entry name" value="CheY-like_superfamily"/>
</dbReference>
<keyword evidence="13" id="KW-1185">Reference proteome</keyword>
<evidence type="ECO:0000313" key="13">
    <source>
        <dbReference type="Proteomes" id="UP000236311"/>
    </source>
</evidence>
<dbReference type="SMART" id="SM00862">
    <property type="entry name" value="Trans_reg_C"/>
    <property type="match status" value="1"/>
</dbReference>
<dbReference type="InterPro" id="IPR001867">
    <property type="entry name" value="OmpR/PhoB-type_DNA-bd"/>
</dbReference>
<evidence type="ECO:0000256" key="6">
    <source>
        <dbReference type="ARBA" id="ARBA00023163"/>
    </source>
</evidence>
<evidence type="ECO:0000256" key="8">
    <source>
        <dbReference type="PROSITE-ProRule" id="PRU00169"/>
    </source>
</evidence>
<evidence type="ECO:0000259" key="10">
    <source>
        <dbReference type="PROSITE" id="PS50110"/>
    </source>
</evidence>
<accession>A0A2K4ZK49</accession>
<dbReference type="GO" id="GO:0006355">
    <property type="term" value="P:regulation of DNA-templated transcription"/>
    <property type="evidence" value="ECO:0007669"/>
    <property type="project" value="InterPro"/>
</dbReference>
<dbReference type="SUPFAM" id="SSF52172">
    <property type="entry name" value="CheY-like"/>
    <property type="match status" value="1"/>
</dbReference>
<dbReference type="Pfam" id="PF00072">
    <property type="entry name" value="Response_reg"/>
    <property type="match status" value="1"/>
</dbReference>
<dbReference type="AlphaFoldDB" id="A0A2K4ZK49"/>
<name>A0A2K4ZK49_9FIRM</name>
<dbReference type="GO" id="GO:0032993">
    <property type="term" value="C:protein-DNA complex"/>
    <property type="evidence" value="ECO:0007669"/>
    <property type="project" value="TreeGrafter"/>
</dbReference>
<gene>
    <name evidence="12" type="primary">mprA_2</name>
    <name evidence="12" type="ORF">AMURIS_03598</name>
</gene>
<evidence type="ECO:0000313" key="12">
    <source>
        <dbReference type="EMBL" id="SOY30864.1"/>
    </source>
</evidence>
<keyword evidence="4" id="KW-0805">Transcription regulation</keyword>
<dbReference type="InterPro" id="IPR001789">
    <property type="entry name" value="Sig_transdc_resp-reg_receiver"/>
</dbReference>
<feature type="DNA-binding region" description="OmpR/PhoB-type" evidence="9">
    <location>
        <begin position="128"/>
        <end position="226"/>
    </location>
</feature>
<comment type="function">
    <text evidence="7">May play the central regulatory role in sporulation. It may be an element of the effector pathway responsible for the activation of sporulation genes in response to nutritional stress. Spo0A may act in concert with spo0H (a sigma factor) to control the expression of some genes that are critical to the sporulation process.</text>
</comment>
<dbReference type="Gene3D" id="1.10.10.10">
    <property type="entry name" value="Winged helix-like DNA-binding domain superfamily/Winged helix DNA-binding domain"/>
    <property type="match status" value="1"/>
</dbReference>